<accession>A0A318KPH4</accession>
<reference evidence="2 3" key="1">
    <citation type="submission" date="2018-05" db="EMBL/GenBank/DDBJ databases">
        <title>Genomic Encyclopedia of Type Strains, Phase IV (KMG-IV): sequencing the most valuable type-strain genomes for metagenomic binning, comparative biology and taxonomic classification.</title>
        <authorList>
            <person name="Goeker M."/>
        </authorList>
    </citation>
    <scope>NUCLEOTIDE SEQUENCE [LARGE SCALE GENOMIC DNA]</scope>
    <source>
        <strain evidence="2 3">JC118</strain>
    </source>
</reference>
<gene>
    <name evidence="2" type="ORF">DES51_105143</name>
</gene>
<dbReference type="OrthoDB" id="9914990at2"/>
<keyword evidence="1" id="KW-0472">Membrane</keyword>
<feature type="transmembrane region" description="Helical" evidence="1">
    <location>
        <begin position="45"/>
        <end position="65"/>
    </location>
</feature>
<organism evidence="2 3">
    <name type="scientific">Dielma fastidiosa</name>
    <dbReference type="NCBI Taxonomy" id="1034346"/>
    <lineage>
        <taxon>Bacteria</taxon>
        <taxon>Bacillati</taxon>
        <taxon>Bacillota</taxon>
        <taxon>Erysipelotrichia</taxon>
        <taxon>Erysipelotrichales</taxon>
        <taxon>Erysipelotrichaceae</taxon>
        <taxon>Dielma</taxon>
    </lineage>
</organism>
<feature type="transmembrane region" description="Helical" evidence="1">
    <location>
        <begin position="7"/>
        <end position="25"/>
    </location>
</feature>
<dbReference type="AlphaFoldDB" id="A0A318KPH4"/>
<protein>
    <submittedName>
        <fullName evidence="2">Uncharacterized protein</fullName>
    </submittedName>
</protein>
<evidence type="ECO:0000313" key="3">
    <source>
        <dbReference type="Proteomes" id="UP000247612"/>
    </source>
</evidence>
<dbReference type="Proteomes" id="UP000247612">
    <property type="component" value="Unassembled WGS sequence"/>
</dbReference>
<dbReference type="STRING" id="1034346.GCA_000313565_00735"/>
<name>A0A318KPH4_9FIRM</name>
<dbReference type="EMBL" id="QJKH01000005">
    <property type="protein sequence ID" value="PXX79669.1"/>
    <property type="molecule type" value="Genomic_DNA"/>
</dbReference>
<evidence type="ECO:0000256" key="1">
    <source>
        <dbReference type="SAM" id="Phobius"/>
    </source>
</evidence>
<proteinExistence type="predicted"/>
<keyword evidence="1" id="KW-0812">Transmembrane</keyword>
<comment type="caution">
    <text evidence="2">The sequence shown here is derived from an EMBL/GenBank/DDBJ whole genome shotgun (WGS) entry which is preliminary data.</text>
</comment>
<dbReference type="RefSeq" id="WP_022937044.1">
    <property type="nucleotide sequence ID" value="NZ_CABKRQ010000002.1"/>
</dbReference>
<keyword evidence="3" id="KW-1185">Reference proteome</keyword>
<keyword evidence="1" id="KW-1133">Transmembrane helix</keyword>
<evidence type="ECO:0000313" key="2">
    <source>
        <dbReference type="EMBL" id="PXX79669.1"/>
    </source>
</evidence>
<sequence length="80" mass="9048">MIRKKQIIWLMKLAGLTLAIYWFMTQGLTTTLGQSVSSSSPNQNAFTENGLMLGSLLLFFALLLIHDIKEHRAKRPKASR</sequence>